<keyword evidence="7 12" id="KW-1133">Transmembrane helix</keyword>
<accession>M2XLX0</accession>
<dbReference type="OMA" id="CCGWVVL"/>
<dbReference type="SUPFAM" id="SSF103473">
    <property type="entry name" value="MFS general substrate transporter"/>
    <property type="match status" value="1"/>
</dbReference>
<comment type="function">
    <text evidence="1">Mediates high-affinity intracellular uptake of the rare oligo-element molybdenum.</text>
</comment>
<evidence type="ECO:0000256" key="4">
    <source>
        <dbReference type="ARBA" id="ARBA00022448"/>
    </source>
</evidence>
<keyword evidence="6 12" id="KW-0812">Transmembrane</keyword>
<feature type="transmembrane region" description="Helical" evidence="12">
    <location>
        <begin position="290"/>
        <end position="309"/>
    </location>
</feature>
<dbReference type="HOGENOM" id="CLU_034007_0_0_1"/>
<keyword evidence="9 12" id="KW-0472">Membrane</keyword>
<keyword evidence="4" id="KW-0813">Transport</keyword>
<evidence type="ECO:0000256" key="7">
    <source>
        <dbReference type="ARBA" id="ARBA00022989"/>
    </source>
</evidence>
<dbReference type="PANTHER" id="PTHR23516">
    <property type="entry name" value="SAM (S-ADENOSYL METHIONINE) TRANSPORTER"/>
    <property type="match status" value="1"/>
</dbReference>
<dbReference type="InterPro" id="IPR008509">
    <property type="entry name" value="MOT2/MFSD5"/>
</dbReference>
<feature type="transmembrane region" description="Helical" evidence="12">
    <location>
        <begin position="114"/>
        <end position="134"/>
    </location>
</feature>
<dbReference type="STRING" id="675120.M2XLX0"/>
<evidence type="ECO:0000256" key="11">
    <source>
        <dbReference type="ARBA" id="ARBA00032555"/>
    </source>
</evidence>
<feature type="transmembrane region" description="Helical" evidence="12">
    <location>
        <begin position="235"/>
        <end position="254"/>
    </location>
</feature>
<feature type="transmembrane region" description="Helical" evidence="12">
    <location>
        <begin position="15"/>
        <end position="34"/>
    </location>
</feature>
<dbReference type="OrthoDB" id="263957at2759"/>
<evidence type="ECO:0000256" key="12">
    <source>
        <dbReference type="SAM" id="Phobius"/>
    </source>
</evidence>
<organism evidence="13 14">
    <name type="scientific">Dothistroma septosporum (strain NZE10 / CBS 128990)</name>
    <name type="common">Red band needle blight fungus</name>
    <name type="synonym">Mycosphaerella pini</name>
    <dbReference type="NCBI Taxonomy" id="675120"/>
    <lineage>
        <taxon>Eukaryota</taxon>
        <taxon>Fungi</taxon>
        <taxon>Dikarya</taxon>
        <taxon>Ascomycota</taxon>
        <taxon>Pezizomycotina</taxon>
        <taxon>Dothideomycetes</taxon>
        <taxon>Dothideomycetidae</taxon>
        <taxon>Mycosphaerellales</taxon>
        <taxon>Mycosphaerellaceae</taxon>
        <taxon>Dothistroma</taxon>
    </lineage>
</organism>
<evidence type="ECO:0000256" key="5">
    <source>
        <dbReference type="ARBA" id="ARBA00022475"/>
    </source>
</evidence>
<dbReference type="EMBL" id="KB446540">
    <property type="protein sequence ID" value="EME43427.1"/>
    <property type="molecule type" value="Genomic_DNA"/>
</dbReference>
<feature type="transmembrane region" description="Helical" evidence="12">
    <location>
        <begin position="266"/>
        <end position="284"/>
    </location>
</feature>
<dbReference type="Gene3D" id="1.20.1250.20">
    <property type="entry name" value="MFS general substrate transporter like domains"/>
    <property type="match status" value="1"/>
</dbReference>
<dbReference type="GO" id="GO:0006811">
    <property type="term" value="P:monoatomic ion transport"/>
    <property type="evidence" value="ECO:0007669"/>
    <property type="project" value="UniProtKB-KW"/>
</dbReference>
<sequence>MYTLYKDEKHLSESLTAALFTTGFVAAAVAASFVGSLADRYGRKRACVTFCVAYSLSCLSVLSNDINMLFVGRVLGGLSTTMLYSVFETWMIAEFHARRLCDSLRLRDMFSTSVTLSGIVAILAGVVGEAVVSWTKTKTAPFVLAIMCLATAGAGIEIFWSENHATTPATSEQDEENDMPSATNFCTHLLTKPMLTLFLTTTAFEGSMYLFVFFWSPALKSARAANSITTPPPFGLIFSSFMSAMMMGSMVFSAVNIRNDRDTAKLLMTVLALAAISLLLPVMMTAETVAFWSFALFEGCVGIYFPTMARLKSEVVEDKVRGRVYGLMRLPLNCFVVVALGVTKEGMLYRLTFA</sequence>
<feature type="transmembrane region" description="Helical" evidence="12">
    <location>
        <begin position="330"/>
        <end position="349"/>
    </location>
</feature>
<name>M2XLX0_DOTSN</name>
<dbReference type="PANTHER" id="PTHR23516:SF1">
    <property type="entry name" value="MOLYBDATE-ANION TRANSPORTER"/>
    <property type="match status" value="1"/>
</dbReference>
<proteinExistence type="predicted"/>
<evidence type="ECO:0000256" key="8">
    <source>
        <dbReference type="ARBA" id="ARBA00023065"/>
    </source>
</evidence>
<dbReference type="InterPro" id="IPR036259">
    <property type="entry name" value="MFS_trans_sf"/>
</dbReference>
<dbReference type="GO" id="GO:0005886">
    <property type="term" value="C:plasma membrane"/>
    <property type="evidence" value="ECO:0007669"/>
    <property type="project" value="UniProtKB-SubCell"/>
</dbReference>
<feature type="transmembrane region" description="Helical" evidence="12">
    <location>
        <begin position="70"/>
        <end position="93"/>
    </location>
</feature>
<keyword evidence="8" id="KW-0406">Ion transport</keyword>
<protein>
    <recommendedName>
        <fullName evidence="3">Molybdate-anion transporter</fullName>
    </recommendedName>
    <alternativeName>
        <fullName evidence="10">Major facilitator superfamily domain-containing protein 5</fullName>
    </alternativeName>
    <alternativeName>
        <fullName evidence="11">Molybdate transporter 2 homolog</fullName>
    </alternativeName>
</protein>
<evidence type="ECO:0000256" key="6">
    <source>
        <dbReference type="ARBA" id="ARBA00022692"/>
    </source>
</evidence>
<evidence type="ECO:0000256" key="10">
    <source>
        <dbReference type="ARBA" id="ARBA00030646"/>
    </source>
</evidence>
<dbReference type="Proteomes" id="UP000016933">
    <property type="component" value="Unassembled WGS sequence"/>
</dbReference>
<comment type="subcellular location">
    <subcellularLocation>
        <location evidence="2">Cell membrane</location>
        <topology evidence="2">Multi-pass membrane protein</topology>
    </subcellularLocation>
</comment>
<reference evidence="13 14" key="2">
    <citation type="journal article" date="2012" name="PLoS Pathog.">
        <title>Diverse lifestyles and strategies of plant pathogenesis encoded in the genomes of eighteen Dothideomycetes fungi.</title>
        <authorList>
            <person name="Ohm R.A."/>
            <person name="Feau N."/>
            <person name="Henrissat B."/>
            <person name="Schoch C.L."/>
            <person name="Horwitz B.A."/>
            <person name="Barry K.W."/>
            <person name="Condon B.J."/>
            <person name="Copeland A.C."/>
            <person name="Dhillon B."/>
            <person name="Glaser F."/>
            <person name="Hesse C.N."/>
            <person name="Kosti I."/>
            <person name="LaButti K."/>
            <person name="Lindquist E.A."/>
            <person name="Lucas S."/>
            <person name="Salamov A.A."/>
            <person name="Bradshaw R.E."/>
            <person name="Ciuffetti L."/>
            <person name="Hamelin R.C."/>
            <person name="Kema G.H.J."/>
            <person name="Lawrence C."/>
            <person name="Scott J.A."/>
            <person name="Spatafora J.W."/>
            <person name="Turgeon B.G."/>
            <person name="de Wit P.J.G.M."/>
            <person name="Zhong S."/>
            <person name="Goodwin S.B."/>
            <person name="Grigoriev I.V."/>
        </authorList>
    </citation>
    <scope>NUCLEOTIDE SEQUENCE [LARGE SCALE GENOMIC DNA]</scope>
    <source>
        <strain evidence="14">NZE10 / CBS 128990</strain>
    </source>
</reference>
<feature type="transmembrane region" description="Helical" evidence="12">
    <location>
        <begin position="46"/>
        <end position="64"/>
    </location>
</feature>
<evidence type="ECO:0000256" key="1">
    <source>
        <dbReference type="ARBA" id="ARBA00003019"/>
    </source>
</evidence>
<evidence type="ECO:0000256" key="9">
    <source>
        <dbReference type="ARBA" id="ARBA00023136"/>
    </source>
</evidence>
<dbReference type="AlphaFoldDB" id="M2XLX0"/>
<keyword evidence="5" id="KW-1003">Cell membrane</keyword>
<evidence type="ECO:0000256" key="2">
    <source>
        <dbReference type="ARBA" id="ARBA00004651"/>
    </source>
</evidence>
<evidence type="ECO:0000256" key="3">
    <source>
        <dbReference type="ARBA" id="ARBA00021242"/>
    </source>
</evidence>
<reference evidence="14" key="1">
    <citation type="journal article" date="2012" name="PLoS Genet.">
        <title>The genomes of the fungal plant pathogens Cladosporium fulvum and Dothistroma septosporum reveal adaptation to different hosts and lifestyles but also signatures of common ancestry.</title>
        <authorList>
            <person name="de Wit P.J.G.M."/>
            <person name="van der Burgt A."/>
            <person name="Oekmen B."/>
            <person name="Stergiopoulos I."/>
            <person name="Abd-Elsalam K.A."/>
            <person name="Aerts A.L."/>
            <person name="Bahkali A.H."/>
            <person name="Beenen H.G."/>
            <person name="Chettri P."/>
            <person name="Cox M.P."/>
            <person name="Datema E."/>
            <person name="de Vries R.P."/>
            <person name="Dhillon B."/>
            <person name="Ganley A.R."/>
            <person name="Griffiths S.A."/>
            <person name="Guo Y."/>
            <person name="Hamelin R.C."/>
            <person name="Henrissat B."/>
            <person name="Kabir M.S."/>
            <person name="Jashni M.K."/>
            <person name="Kema G."/>
            <person name="Klaubauf S."/>
            <person name="Lapidus A."/>
            <person name="Levasseur A."/>
            <person name="Lindquist E."/>
            <person name="Mehrabi R."/>
            <person name="Ohm R.A."/>
            <person name="Owen T.J."/>
            <person name="Salamov A."/>
            <person name="Schwelm A."/>
            <person name="Schijlen E."/>
            <person name="Sun H."/>
            <person name="van den Burg H.A."/>
            <person name="van Ham R.C.H.J."/>
            <person name="Zhang S."/>
            <person name="Goodwin S.B."/>
            <person name="Grigoriev I.V."/>
            <person name="Collemare J."/>
            <person name="Bradshaw R.E."/>
        </authorList>
    </citation>
    <scope>NUCLEOTIDE SEQUENCE [LARGE SCALE GENOMIC DNA]</scope>
    <source>
        <strain evidence="14">NZE10 / CBS 128990</strain>
    </source>
</reference>
<feature type="transmembrane region" description="Helical" evidence="12">
    <location>
        <begin position="140"/>
        <end position="160"/>
    </location>
</feature>
<evidence type="ECO:0000313" key="13">
    <source>
        <dbReference type="EMBL" id="EME43427.1"/>
    </source>
</evidence>
<gene>
    <name evidence="13" type="ORF">DOTSEDRAFT_174270</name>
</gene>
<feature type="transmembrane region" description="Helical" evidence="12">
    <location>
        <begin position="195"/>
        <end position="215"/>
    </location>
</feature>
<keyword evidence="14" id="KW-1185">Reference proteome</keyword>
<dbReference type="Pfam" id="PF05631">
    <property type="entry name" value="MFS_5"/>
    <property type="match status" value="1"/>
</dbReference>
<dbReference type="eggNOG" id="KOG4332">
    <property type="taxonomic scope" value="Eukaryota"/>
</dbReference>
<dbReference type="GO" id="GO:0015098">
    <property type="term" value="F:molybdate ion transmembrane transporter activity"/>
    <property type="evidence" value="ECO:0007669"/>
    <property type="project" value="InterPro"/>
</dbReference>
<evidence type="ECO:0000313" key="14">
    <source>
        <dbReference type="Proteomes" id="UP000016933"/>
    </source>
</evidence>